<comment type="similarity">
    <text evidence="1">Belongs to the sigma-70 factor family. ECF subfamily.</text>
</comment>
<dbReference type="InterPro" id="IPR007627">
    <property type="entry name" value="RNA_pol_sigma70_r2"/>
</dbReference>
<evidence type="ECO:0000256" key="5">
    <source>
        <dbReference type="ARBA" id="ARBA00023163"/>
    </source>
</evidence>
<keyword evidence="2" id="KW-0805">Transcription regulation</keyword>
<dbReference type="PANTHER" id="PTHR43133">
    <property type="entry name" value="RNA POLYMERASE ECF-TYPE SIGMA FACTO"/>
    <property type="match status" value="1"/>
</dbReference>
<keyword evidence="5" id="KW-0804">Transcription</keyword>
<dbReference type="InterPro" id="IPR036388">
    <property type="entry name" value="WH-like_DNA-bd_sf"/>
</dbReference>
<evidence type="ECO:0000313" key="8">
    <source>
        <dbReference type="EMBL" id="SEQ64816.1"/>
    </source>
</evidence>
<name>A0A1H9HRA9_9PSEU</name>
<dbReference type="Proteomes" id="UP000199352">
    <property type="component" value="Unassembled WGS sequence"/>
</dbReference>
<dbReference type="CDD" id="cd06171">
    <property type="entry name" value="Sigma70_r4"/>
    <property type="match status" value="1"/>
</dbReference>
<keyword evidence="9" id="KW-1185">Reference proteome</keyword>
<feature type="domain" description="RNA polymerase sigma factor 70 region 4 type 2" evidence="7">
    <location>
        <begin position="125"/>
        <end position="177"/>
    </location>
</feature>
<organism evidence="8 9">
    <name type="scientific">Lentzea xinjiangensis</name>
    <dbReference type="NCBI Taxonomy" id="402600"/>
    <lineage>
        <taxon>Bacteria</taxon>
        <taxon>Bacillati</taxon>
        <taxon>Actinomycetota</taxon>
        <taxon>Actinomycetes</taxon>
        <taxon>Pseudonocardiales</taxon>
        <taxon>Pseudonocardiaceae</taxon>
        <taxon>Lentzea</taxon>
    </lineage>
</organism>
<feature type="domain" description="RNA polymerase sigma-70 region 2" evidence="6">
    <location>
        <begin position="29"/>
        <end position="95"/>
    </location>
</feature>
<dbReference type="PANTHER" id="PTHR43133:SF8">
    <property type="entry name" value="RNA POLYMERASE SIGMA FACTOR HI_1459-RELATED"/>
    <property type="match status" value="1"/>
</dbReference>
<dbReference type="Pfam" id="PF04542">
    <property type="entry name" value="Sigma70_r2"/>
    <property type="match status" value="1"/>
</dbReference>
<dbReference type="GO" id="GO:0003677">
    <property type="term" value="F:DNA binding"/>
    <property type="evidence" value="ECO:0007669"/>
    <property type="project" value="UniProtKB-KW"/>
</dbReference>
<dbReference type="InterPro" id="IPR039425">
    <property type="entry name" value="RNA_pol_sigma-70-like"/>
</dbReference>
<sequence>MGVAEAVALDDATLVARSREGDVRAYEHLVRRYQGPMYRLALRIVGGSGDAEDVVQDVFLTAWRRLGQLHDDGAFLGWLYRSTTNQCLNVLRKRKPHADTDLDEHESPAPRTRPEREVEMNAQLDALRAALRGLTPQQRACWVLREVHGRSYDEIAEAIGTTQQAVRGRLARARAQLAEAMAPWR</sequence>
<evidence type="ECO:0000259" key="6">
    <source>
        <dbReference type="Pfam" id="PF04542"/>
    </source>
</evidence>
<dbReference type="NCBIfam" id="TIGR02937">
    <property type="entry name" value="sigma70-ECF"/>
    <property type="match status" value="1"/>
</dbReference>
<dbReference type="InterPro" id="IPR013324">
    <property type="entry name" value="RNA_pol_sigma_r3/r4-like"/>
</dbReference>
<dbReference type="Pfam" id="PF08281">
    <property type="entry name" value="Sigma70_r4_2"/>
    <property type="match status" value="1"/>
</dbReference>
<evidence type="ECO:0000313" key="9">
    <source>
        <dbReference type="Proteomes" id="UP000199352"/>
    </source>
</evidence>
<evidence type="ECO:0000256" key="2">
    <source>
        <dbReference type="ARBA" id="ARBA00023015"/>
    </source>
</evidence>
<dbReference type="Gene3D" id="1.10.10.10">
    <property type="entry name" value="Winged helix-like DNA-binding domain superfamily/Winged helix DNA-binding domain"/>
    <property type="match status" value="1"/>
</dbReference>
<dbReference type="EMBL" id="FOFR01000004">
    <property type="protein sequence ID" value="SEQ64816.1"/>
    <property type="molecule type" value="Genomic_DNA"/>
</dbReference>
<evidence type="ECO:0000256" key="3">
    <source>
        <dbReference type="ARBA" id="ARBA00023082"/>
    </source>
</evidence>
<dbReference type="Gene3D" id="1.10.1740.10">
    <property type="match status" value="1"/>
</dbReference>
<dbReference type="SUPFAM" id="SSF88659">
    <property type="entry name" value="Sigma3 and sigma4 domains of RNA polymerase sigma factors"/>
    <property type="match status" value="1"/>
</dbReference>
<dbReference type="OrthoDB" id="5244716at2"/>
<gene>
    <name evidence="8" type="ORF">SAMN05216188_104161</name>
</gene>
<dbReference type="RefSeq" id="WP_089950845.1">
    <property type="nucleotide sequence ID" value="NZ_FOFR01000004.1"/>
</dbReference>
<dbReference type="STRING" id="402600.SAMN05216188_104161"/>
<evidence type="ECO:0000256" key="4">
    <source>
        <dbReference type="ARBA" id="ARBA00023125"/>
    </source>
</evidence>
<evidence type="ECO:0000259" key="7">
    <source>
        <dbReference type="Pfam" id="PF08281"/>
    </source>
</evidence>
<proteinExistence type="inferred from homology"/>
<accession>A0A1H9HRA9</accession>
<dbReference type="GO" id="GO:0016987">
    <property type="term" value="F:sigma factor activity"/>
    <property type="evidence" value="ECO:0007669"/>
    <property type="project" value="UniProtKB-KW"/>
</dbReference>
<evidence type="ECO:0000256" key="1">
    <source>
        <dbReference type="ARBA" id="ARBA00010641"/>
    </source>
</evidence>
<dbReference type="InterPro" id="IPR014284">
    <property type="entry name" value="RNA_pol_sigma-70_dom"/>
</dbReference>
<keyword evidence="4" id="KW-0238">DNA-binding</keyword>
<dbReference type="GO" id="GO:0006352">
    <property type="term" value="P:DNA-templated transcription initiation"/>
    <property type="evidence" value="ECO:0007669"/>
    <property type="project" value="InterPro"/>
</dbReference>
<dbReference type="InterPro" id="IPR013325">
    <property type="entry name" value="RNA_pol_sigma_r2"/>
</dbReference>
<keyword evidence="3" id="KW-0731">Sigma factor</keyword>
<reference evidence="9" key="1">
    <citation type="submission" date="2016-10" db="EMBL/GenBank/DDBJ databases">
        <authorList>
            <person name="Varghese N."/>
            <person name="Submissions S."/>
        </authorList>
    </citation>
    <scope>NUCLEOTIDE SEQUENCE [LARGE SCALE GENOMIC DNA]</scope>
    <source>
        <strain evidence="9">CGMCC 4.3525</strain>
    </source>
</reference>
<dbReference type="AlphaFoldDB" id="A0A1H9HRA9"/>
<protein>
    <submittedName>
        <fullName evidence="8">RNA polymerase, sigma subunit, ECF family</fullName>
    </submittedName>
</protein>
<dbReference type="InterPro" id="IPR013249">
    <property type="entry name" value="RNA_pol_sigma70_r4_t2"/>
</dbReference>
<dbReference type="SUPFAM" id="SSF88946">
    <property type="entry name" value="Sigma2 domain of RNA polymerase sigma factors"/>
    <property type="match status" value="1"/>
</dbReference>